<reference evidence="3" key="1">
    <citation type="journal article" date="2021" name="PeerJ">
        <title>Extensive microbial diversity within the chicken gut microbiome revealed by metagenomics and culture.</title>
        <authorList>
            <person name="Gilroy R."/>
            <person name="Ravi A."/>
            <person name="Getino M."/>
            <person name="Pursley I."/>
            <person name="Horton D.L."/>
            <person name="Alikhan N.F."/>
            <person name="Baker D."/>
            <person name="Gharbi K."/>
            <person name="Hall N."/>
            <person name="Watson M."/>
            <person name="Adriaenssens E.M."/>
            <person name="Foster-Nyarko E."/>
            <person name="Jarju S."/>
            <person name="Secka A."/>
            <person name="Antonio M."/>
            <person name="Oren A."/>
            <person name="Chaudhuri R.R."/>
            <person name="La Ragione R."/>
            <person name="Hildebrand F."/>
            <person name="Pallen M.J."/>
        </authorList>
    </citation>
    <scope>NUCLEOTIDE SEQUENCE</scope>
    <source>
        <strain evidence="3">ChiHjej13B12-9602</strain>
    </source>
</reference>
<proteinExistence type="predicted"/>
<name>A0A921IVG6_9ACTN</name>
<gene>
    <name evidence="3" type="ORF">K8V70_09180</name>
</gene>
<evidence type="ECO:0000256" key="1">
    <source>
        <dbReference type="SAM" id="Coils"/>
    </source>
</evidence>
<organism evidence="3 4">
    <name type="scientific">Enorma phocaeensis</name>
    <dbReference type="NCBI Taxonomy" id="1871019"/>
    <lineage>
        <taxon>Bacteria</taxon>
        <taxon>Bacillati</taxon>
        <taxon>Actinomycetota</taxon>
        <taxon>Coriobacteriia</taxon>
        <taxon>Coriobacteriales</taxon>
        <taxon>Coriobacteriaceae</taxon>
        <taxon>Enorma</taxon>
    </lineage>
</organism>
<keyword evidence="1" id="KW-0175">Coiled coil</keyword>
<feature type="transmembrane region" description="Helical" evidence="2">
    <location>
        <begin position="252"/>
        <end position="275"/>
    </location>
</feature>
<dbReference type="RefSeq" id="WP_273191140.1">
    <property type="nucleotide sequence ID" value="NZ_DYUZ01000033.1"/>
</dbReference>
<feature type="transmembrane region" description="Helical" evidence="2">
    <location>
        <begin position="182"/>
        <end position="202"/>
    </location>
</feature>
<feature type="coiled-coil region" evidence="1">
    <location>
        <begin position="145"/>
        <end position="176"/>
    </location>
</feature>
<keyword evidence="2" id="KW-0812">Transmembrane</keyword>
<keyword evidence="2" id="KW-0472">Membrane</keyword>
<feature type="transmembrane region" description="Helical" evidence="2">
    <location>
        <begin position="214"/>
        <end position="240"/>
    </location>
</feature>
<comment type="caution">
    <text evidence="3">The sequence shown here is derived from an EMBL/GenBank/DDBJ whole genome shotgun (WGS) entry which is preliminary data.</text>
</comment>
<dbReference type="AlphaFoldDB" id="A0A921IVG6"/>
<evidence type="ECO:0000313" key="4">
    <source>
        <dbReference type="Proteomes" id="UP000753256"/>
    </source>
</evidence>
<accession>A0A921IVG6</accession>
<protein>
    <submittedName>
        <fullName evidence="3">Uncharacterized protein</fullName>
    </submittedName>
</protein>
<dbReference type="EMBL" id="DYUZ01000033">
    <property type="protein sequence ID" value="HJG38008.1"/>
    <property type="molecule type" value="Genomic_DNA"/>
</dbReference>
<keyword evidence="2" id="KW-1133">Transmembrane helix</keyword>
<evidence type="ECO:0000256" key="2">
    <source>
        <dbReference type="SAM" id="Phobius"/>
    </source>
</evidence>
<sequence>MNYDQELQTKCQDKLDKLLSHLMEGELLSEGEVDDALAKLRDIYLDESGNQNGFRHNYSRATSAMLSQDPDGGDGDPKTYVFYANKVETLVANVGTIRDRALAGDDNELLMPLTKLYDHVNLELVRANYYAGLNDLQDRRLGILSEQIKKDRETAKKSVDDAADEAKKLIEASKAEVQRDNITVLGIFTGIVVAFVAGMTFSSSVLQNIDKASIYRLSAIAVIIALFFFDLVALLVSFLGKVAKVETKSLRAVTIIANAVLLLLLAAIVVARFVLPLPPYPQG</sequence>
<dbReference type="Proteomes" id="UP000753256">
    <property type="component" value="Unassembled WGS sequence"/>
</dbReference>
<evidence type="ECO:0000313" key="3">
    <source>
        <dbReference type="EMBL" id="HJG38008.1"/>
    </source>
</evidence>
<reference evidence="3" key="2">
    <citation type="submission" date="2021-09" db="EMBL/GenBank/DDBJ databases">
        <authorList>
            <person name="Gilroy R."/>
        </authorList>
    </citation>
    <scope>NUCLEOTIDE SEQUENCE</scope>
    <source>
        <strain evidence="3">ChiHjej13B12-9602</strain>
    </source>
</reference>